<evidence type="ECO:0000313" key="4">
    <source>
        <dbReference type="EMBL" id="KAF2675422.1"/>
    </source>
</evidence>
<organism evidence="4 5">
    <name type="scientific">Microthyrium microscopicum</name>
    <dbReference type="NCBI Taxonomy" id="703497"/>
    <lineage>
        <taxon>Eukaryota</taxon>
        <taxon>Fungi</taxon>
        <taxon>Dikarya</taxon>
        <taxon>Ascomycota</taxon>
        <taxon>Pezizomycotina</taxon>
        <taxon>Dothideomycetes</taxon>
        <taxon>Dothideomycetes incertae sedis</taxon>
        <taxon>Microthyriales</taxon>
        <taxon>Microthyriaceae</taxon>
        <taxon>Microthyrium</taxon>
    </lineage>
</organism>
<evidence type="ECO:0000259" key="3">
    <source>
        <dbReference type="Pfam" id="PF09990"/>
    </source>
</evidence>
<accession>A0A6A6UTG8</accession>
<keyword evidence="5" id="KW-1185">Reference proteome</keyword>
<dbReference type="Proteomes" id="UP000799302">
    <property type="component" value="Unassembled WGS sequence"/>
</dbReference>
<keyword evidence="2" id="KW-1133">Transmembrane helix</keyword>
<feature type="transmembrane region" description="Helical" evidence="2">
    <location>
        <begin position="180"/>
        <end position="202"/>
    </location>
</feature>
<feature type="transmembrane region" description="Helical" evidence="2">
    <location>
        <begin position="145"/>
        <end position="165"/>
    </location>
</feature>
<keyword evidence="2" id="KW-0472">Membrane</keyword>
<keyword evidence="2" id="KW-0812">Transmembrane</keyword>
<gene>
    <name evidence="4" type="ORF">BT63DRAFT_450407</name>
</gene>
<reference evidence="4" key="1">
    <citation type="journal article" date="2020" name="Stud. Mycol.">
        <title>101 Dothideomycetes genomes: a test case for predicting lifestyles and emergence of pathogens.</title>
        <authorList>
            <person name="Haridas S."/>
            <person name="Albert R."/>
            <person name="Binder M."/>
            <person name="Bloem J."/>
            <person name="Labutti K."/>
            <person name="Salamov A."/>
            <person name="Andreopoulos B."/>
            <person name="Baker S."/>
            <person name="Barry K."/>
            <person name="Bills G."/>
            <person name="Bluhm B."/>
            <person name="Cannon C."/>
            <person name="Castanera R."/>
            <person name="Culley D."/>
            <person name="Daum C."/>
            <person name="Ezra D."/>
            <person name="Gonzalez J."/>
            <person name="Henrissat B."/>
            <person name="Kuo A."/>
            <person name="Liang C."/>
            <person name="Lipzen A."/>
            <person name="Lutzoni F."/>
            <person name="Magnuson J."/>
            <person name="Mondo S."/>
            <person name="Nolan M."/>
            <person name="Ohm R."/>
            <person name="Pangilinan J."/>
            <person name="Park H.-J."/>
            <person name="Ramirez L."/>
            <person name="Alfaro M."/>
            <person name="Sun H."/>
            <person name="Tritt A."/>
            <person name="Yoshinaga Y."/>
            <person name="Zwiers L.-H."/>
            <person name="Turgeon B."/>
            <person name="Goodwin S."/>
            <person name="Spatafora J."/>
            <person name="Crous P."/>
            <person name="Grigoriev I."/>
        </authorList>
    </citation>
    <scope>NUCLEOTIDE SEQUENCE</scope>
    <source>
        <strain evidence="4">CBS 115976</strain>
    </source>
</reference>
<feature type="region of interest" description="Disordered" evidence="1">
    <location>
        <begin position="1"/>
        <end position="23"/>
    </location>
</feature>
<dbReference type="InterPro" id="IPR019251">
    <property type="entry name" value="DUF2231_TM"/>
</dbReference>
<proteinExistence type="predicted"/>
<dbReference type="EMBL" id="MU004230">
    <property type="protein sequence ID" value="KAF2675422.1"/>
    <property type="molecule type" value="Genomic_DNA"/>
</dbReference>
<evidence type="ECO:0000313" key="5">
    <source>
        <dbReference type="Proteomes" id="UP000799302"/>
    </source>
</evidence>
<dbReference type="OrthoDB" id="2580011at2759"/>
<dbReference type="Pfam" id="PF09990">
    <property type="entry name" value="DUF2231"/>
    <property type="match status" value="1"/>
</dbReference>
<sequence>MSKPVNRSPNRSPDAPVTRSQDVAVRSTREHAKVVEAHPVHPALVHFPLTFFLSAQLLDVTYGLATHPSTSQTLANIYDVKPYLTAISHYGNLATILGLLSAIPSVTSGIYELLKLLNRQRYTEKIKRSDNAGQLNKETHPKVKIALAHAATMDLVIAAMAYNWWTRSANSMSAPSGTNVIISALMLPLFVFGAHLGGTLVYGHGVGVDMGRLYANKQEKIL</sequence>
<name>A0A6A6UTG8_9PEZI</name>
<dbReference type="AlphaFoldDB" id="A0A6A6UTG8"/>
<feature type="domain" description="DUF2231" evidence="3">
    <location>
        <begin position="38"/>
        <end position="209"/>
    </location>
</feature>
<evidence type="ECO:0000256" key="1">
    <source>
        <dbReference type="SAM" id="MobiDB-lite"/>
    </source>
</evidence>
<feature type="compositionally biased region" description="Polar residues" evidence="1">
    <location>
        <begin position="1"/>
        <end position="11"/>
    </location>
</feature>
<evidence type="ECO:0000256" key="2">
    <source>
        <dbReference type="SAM" id="Phobius"/>
    </source>
</evidence>
<protein>
    <recommendedName>
        <fullName evidence="3">DUF2231 domain-containing protein</fullName>
    </recommendedName>
</protein>